<dbReference type="PANTHER" id="PTHR45947">
    <property type="entry name" value="SULFOQUINOVOSYL TRANSFERASE SQD2"/>
    <property type="match status" value="1"/>
</dbReference>
<dbReference type="SUPFAM" id="SSF53756">
    <property type="entry name" value="UDP-Glycosyltransferase/glycogen phosphorylase"/>
    <property type="match status" value="1"/>
</dbReference>
<dbReference type="EMBL" id="JADCLJ010000019">
    <property type="protein sequence ID" value="MBE4907976.1"/>
    <property type="molecule type" value="Genomic_DNA"/>
</dbReference>
<accession>A0ABR9QHK3</accession>
<evidence type="ECO:0000259" key="1">
    <source>
        <dbReference type="Pfam" id="PF00534"/>
    </source>
</evidence>
<evidence type="ECO:0000313" key="3">
    <source>
        <dbReference type="EMBL" id="MBE4907976.1"/>
    </source>
</evidence>
<dbReference type="Pfam" id="PF00534">
    <property type="entry name" value="Glycos_transf_1"/>
    <property type="match status" value="1"/>
</dbReference>
<protein>
    <submittedName>
        <fullName evidence="3">Glycosyltransferase family 4 protein</fullName>
    </submittedName>
</protein>
<name>A0ABR9QHK3_9BACI</name>
<dbReference type="Gene3D" id="3.40.50.2000">
    <property type="entry name" value="Glycogen Phosphorylase B"/>
    <property type="match status" value="2"/>
</dbReference>
<dbReference type="PANTHER" id="PTHR45947:SF3">
    <property type="entry name" value="SULFOQUINOVOSYL TRANSFERASE SQD2"/>
    <property type="match status" value="1"/>
</dbReference>
<dbReference type="Pfam" id="PF13439">
    <property type="entry name" value="Glyco_transf_4"/>
    <property type="match status" value="1"/>
</dbReference>
<reference evidence="3 4" key="1">
    <citation type="submission" date="2020-10" db="EMBL/GenBank/DDBJ databases">
        <title>Bacillus sp. HD4P25, an endophyte from a halophyte.</title>
        <authorList>
            <person name="Sun J.-Q."/>
        </authorList>
    </citation>
    <scope>NUCLEOTIDE SEQUENCE [LARGE SCALE GENOMIC DNA]</scope>
    <source>
        <strain evidence="3 4">YIM 93174</strain>
    </source>
</reference>
<gene>
    <name evidence="3" type="ORF">IMZ08_07920</name>
</gene>
<evidence type="ECO:0000259" key="2">
    <source>
        <dbReference type="Pfam" id="PF13439"/>
    </source>
</evidence>
<sequence>MKKQNNTWQENFSTYTSYSCEDRLTDEEVKSLRSFNLNLPEINTNQLPLKEKDALAILMLSWEFPPHVVGGLARHVYDLSRHLVHKGLTIHVLTTTLDGAPLYEVIDGVHVHRVSIGDFNSIHFLKWVRELNIKLAVKALEVMDQFSIHLIHAHDWLVGEAALTLQTIRRKPLMVTIHATEWGRNNGLFTQTNHLIHEKEQRLVDEADHVIVCSDYMKNEVESIFSLTQHEIDVIPNGVDPNQFKETDNTELLTDSIGRPYSHLIFSIGRIVNEKGFEMIIDAAPQIIQRYPLSLFLIAGEGPLLKRYQTIINERGLDHHINFIGFINDQERNALFKKCNIALFPSTYEPFGIVALEGMINGKPTIVSDTGGLTSIIEDHVTGIKIKPGDVNDLTEKILYLLDNDEIAHRLGLNAKEKVKSKYNWHKIADDTSRLYKELLLSSTIRG</sequence>
<feature type="domain" description="Glycosyl transferase family 1" evidence="1">
    <location>
        <begin position="264"/>
        <end position="417"/>
    </location>
</feature>
<keyword evidence="4" id="KW-1185">Reference proteome</keyword>
<dbReference type="Proteomes" id="UP001516662">
    <property type="component" value="Unassembled WGS sequence"/>
</dbReference>
<comment type="caution">
    <text evidence="3">The sequence shown here is derived from an EMBL/GenBank/DDBJ whole genome shotgun (WGS) entry which is preliminary data.</text>
</comment>
<evidence type="ECO:0000313" key="4">
    <source>
        <dbReference type="Proteomes" id="UP001516662"/>
    </source>
</evidence>
<dbReference type="InterPro" id="IPR050194">
    <property type="entry name" value="Glycosyltransferase_grp1"/>
</dbReference>
<proteinExistence type="predicted"/>
<dbReference type="InterPro" id="IPR028098">
    <property type="entry name" value="Glyco_trans_4-like_N"/>
</dbReference>
<dbReference type="CDD" id="cd03801">
    <property type="entry name" value="GT4_PimA-like"/>
    <property type="match status" value="1"/>
</dbReference>
<dbReference type="InterPro" id="IPR001296">
    <property type="entry name" value="Glyco_trans_1"/>
</dbReference>
<dbReference type="RefSeq" id="WP_193535447.1">
    <property type="nucleotide sequence ID" value="NZ_JADCLJ010000019.1"/>
</dbReference>
<organism evidence="3 4">
    <name type="scientific">Litchfieldia luteola</name>
    <dbReference type="NCBI Taxonomy" id="682179"/>
    <lineage>
        <taxon>Bacteria</taxon>
        <taxon>Bacillati</taxon>
        <taxon>Bacillota</taxon>
        <taxon>Bacilli</taxon>
        <taxon>Bacillales</taxon>
        <taxon>Bacillaceae</taxon>
        <taxon>Litchfieldia</taxon>
    </lineage>
</organism>
<feature type="domain" description="Glycosyltransferase subfamily 4-like N-terminal" evidence="2">
    <location>
        <begin position="69"/>
        <end position="242"/>
    </location>
</feature>